<name>A0A318TYB6_9RHOB</name>
<comment type="caution">
    <text evidence="2">The sequence shown here is derived from an EMBL/GenBank/DDBJ whole genome shotgun (WGS) entry which is preliminary data.</text>
</comment>
<evidence type="ECO:0000313" key="3">
    <source>
        <dbReference type="Proteomes" id="UP000247727"/>
    </source>
</evidence>
<keyword evidence="1" id="KW-0812">Transmembrane</keyword>
<evidence type="ECO:0000256" key="1">
    <source>
        <dbReference type="SAM" id="Phobius"/>
    </source>
</evidence>
<dbReference type="EMBL" id="QJTK01000007">
    <property type="protein sequence ID" value="PYF09757.1"/>
    <property type="molecule type" value="Genomic_DNA"/>
</dbReference>
<dbReference type="OrthoDB" id="1523695at2"/>
<sequence>MRNKVLCGERRKGASLEESSPAIYHSVVLRRQLFDALLSGLKEDSRSSGASAERSRGVLTEEEAWKLAMADATVEKAQYHLTIRAKLSNAAGVLLIAAAVGVAAYFYSVAHHELKDEYVKTLKTLSVQAAILVGLERLVLGALFIGGIAVMISLARSFFHEATLLYRKRHRLREVRLKLHLLRARVDFRELSQILALPDDLDSAFAKNESEKNMKTTIAALGDLVGKLSEGLAKISDKKLKD</sequence>
<keyword evidence="3" id="KW-1185">Reference proteome</keyword>
<dbReference type="AlphaFoldDB" id="A0A318TYB6"/>
<keyword evidence="1" id="KW-0472">Membrane</keyword>
<proteinExistence type="predicted"/>
<dbReference type="Proteomes" id="UP000247727">
    <property type="component" value="Unassembled WGS sequence"/>
</dbReference>
<feature type="transmembrane region" description="Helical" evidence="1">
    <location>
        <begin position="138"/>
        <end position="159"/>
    </location>
</feature>
<gene>
    <name evidence="2" type="ORF">C8J30_107129</name>
</gene>
<organism evidence="2 3">
    <name type="scientific">Rhodobacter viridis</name>
    <dbReference type="NCBI Taxonomy" id="1054202"/>
    <lineage>
        <taxon>Bacteria</taxon>
        <taxon>Pseudomonadati</taxon>
        <taxon>Pseudomonadota</taxon>
        <taxon>Alphaproteobacteria</taxon>
        <taxon>Rhodobacterales</taxon>
        <taxon>Rhodobacter group</taxon>
        <taxon>Rhodobacter</taxon>
    </lineage>
</organism>
<keyword evidence="1" id="KW-1133">Transmembrane helix</keyword>
<evidence type="ECO:0000313" key="2">
    <source>
        <dbReference type="EMBL" id="PYF09757.1"/>
    </source>
</evidence>
<protein>
    <submittedName>
        <fullName evidence="2">Uncharacterized protein</fullName>
    </submittedName>
</protein>
<feature type="transmembrane region" description="Helical" evidence="1">
    <location>
        <begin position="87"/>
        <end position="107"/>
    </location>
</feature>
<accession>A0A318TYB6</accession>
<reference evidence="2 3" key="1">
    <citation type="submission" date="2018-06" db="EMBL/GenBank/DDBJ databases">
        <title>Genomic Encyclopedia of Type Strains, Phase III (KMG-III): the genomes of soil and plant-associated and newly described type strains.</title>
        <authorList>
            <person name="Whitman W."/>
        </authorList>
    </citation>
    <scope>NUCLEOTIDE SEQUENCE [LARGE SCALE GENOMIC DNA]</scope>
    <source>
        <strain evidence="2 3">JA737</strain>
    </source>
</reference>